<dbReference type="STRING" id="501010.NOSIN_24220"/>
<reference evidence="11" key="2">
    <citation type="submission" date="2016-08" db="EMBL/GenBank/DDBJ databases">
        <authorList>
            <person name="Tokovenko B."/>
            <person name="Kalinowski J."/>
        </authorList>
    </citation>
    <scope>NUCLEOTIDE SEQUENCE [LARGE SCALE GENOMIC DNA]</scope>
    <source>
        <strain evidence="11">UTMC102</strain>
    </source>
</reference>
<keyword evidence="2 7" id="KW-0813">Transport</keyword>
<dbReference type="PROSITE" id="PS50928">
    <property type="entry name" value="ABC_TM1"/>
    <property type="match status" value="1"/>
</dbReference>
<dbReference type="Proteomes" id="UP000584931">
    <property type="component" value="Unassembled WGS sequence"/>
</dbReference>
<evidence type="ECO:0000313" key="10">
    <source>
        <dbReference type="EMBL" id="OOC56551.1"/>
    </source>
</evidence>
<keyword evidence="9" id="KW-0762">Sugar transport</keyword>
<dbReference type="AlphaFoldDB" id="A0A1V3C718"/>
<keyword evidence="11" id="KW-1185">Reference proteome</keyword>
<keyword evidence="5 7" id="KW-1133">Transmembrane helix</keyword>
<feature type="transmembrane region" description="Helical" evidence="7">
    <location>
        <begin position="263"/>
        <end position="284"/>
    </location>
</feature>
<evidence type="ECO:0000256" key="3">
    <source>
        <dbReference type="ARBA" id="ARBA00022475"/>
    </source>
</evidence>
<evidence type="ECO:0000313" key="11">
    <source>
        <dbReference type="Proteomes" id="UP000189004"/>
    </source>
</evidence>
<feature type="transmembrane region" description="Helical" evidence="7">
    <location>
        <begin position="82"/>
        <end position="108"/>
    </location>
</feature>
<evidence type="ECO:0000256" key="4">
    <source>
        <dbReference type="ARBA" id="ARBA00022692"/>
    </source>
</evidence>
<evidence type="ECO:0000256" key="1">
    <source>
        <dbReference type="ARBA" id="ARBA00004651"/>
    </source>
</evidence>
<keyword evidence="3" id="KW-1003">Cell membrane</keyword>
<keyword evidence="6 7" id="KW-0472">Membrane</keyword>
<feature type="transmembrane region" description="Helical" evidence="7">
    <location>
        <begin position="162"/>
        <end position="183"/>
    </location>
</feature>
<evidence type="ECO:0000259" key="8">
    <source>
        <dbReference type="PROSITE" id="PS50928"/>
    </source>
</evidence>
<feature type="transmembrane region" description="Helical" evidence="7">
    <location>
        <begin position="115"/>
        <end position="142"/>
    </location>
</feature>
<keyword evidence="4 7" id="KW-0812">Transmembrane</keyword>
<dbReference type="InterPro" id="IPR035906">
    <property type="entry name" value="MetI-like_sf"/>
</dbReference>
<dbReference type="RefSeq" id="WP_077692998.1">
    <property type="nucleotide sequence ID" value="NZ_JACCHL010000001.1"/>
</dbReference>
<evidence type="ECO:0000256" key="6">
    <source>
        <dbReference type="ARBA" id="ARBA00023136"/>
    </source>
</evidence>
<dbReference type="Proteomes" id="UP000189004">
    <property type="component" value="Unassembled WGS sequence"/>
</dbReference>
<dbReference type="PANTHER" id="PTHR43744">
    <property type="entry name" value="ABC TRANSPORTER PERMEASE PROTEIN MG189-RELATED-RELATED"/>
    <property type="match status" value="1"/>
</dbReference>
<comment type="caution">
    <text evidence="10">The sequence shown here is derived from an EMBL/GenBank/DDBJ whole genome shotgun (WGS) entry which is preliminary data.</text>
</comment>
<evidence type="ECO:0000256" key="7">
    <source>
        <dbReference type="RuleBase" id="RU363032"/>
    </source>
</evidence>
<evidence type="ECO:0000313" key="12">
    <source>
        <dbReference type="Proteomes" id="UP000584931"/>
    </source>
</evidence>
<feature type="domain" description="ABC transmembrane type-1" evidence="8">
    <location>
        <begin position="83"/>
        <end position="284"/>
    </location>
</feature>
<dbReference type="EMBL" id="MCOK01000001">
    <property type="protein sequence ID" value="OOC56551.1"/>
    <property type="molecule type" value="Genomic_DNA"/>
</dbReference>
<dbReference type="GO" id="GO:0005886">
    <property type="term" value="C:plasma membrane"/>
    <property type="evidence" value="ECO:0007669"/>
    <property type="project" value="UniProtKB-SubCell"/>
</dbReference>
<accession>A0A1V3C718</accession>
<protein>
    <submittedName>
        <fullName evidence="10">ABC transporter permease</fullName>
    </submittedName>
    <submittedName>
        <fullName evidence="9">Multiple sugar transport system permease protein</fullName>
    </submittedName>
</protein>
<reference evidence="9 12" key="3">
    <citation type="submission" date="2020-07" db="EMBL/GenBank/DDBJ databases">
        <title>Sequencing the genomes of 1000 actinobacteria strains.</title>
        <authorList>
            <person name="Klenk H.-P."/>
        </authorList>
    </citation>
    <scope>NUCLEOTIDE SEQUENCE [LARGE SCALE GENOMIC DNA]</scope>
    <source>
        <strain evidence="9 12">DSM 45278</strain>
    </source>
</reference>
<gene>
    <name evidence="9" type="ORF">HNR06_002774</name>
    <name evidence="10" type="ORF">NOSIN_24220</name>
</gene>
<dbReference type="GO" id="GO:0055085">
    <property type="term" value="P:transmembrane transport"/>
    <property type="evidence" value="ECO:0007669"/>
    <property type="project" value="InterPro"/>
</dbReference>
<reference evidence="10" key="1">
    <citation type="submission" date="2016-08" db="EMBL/GenBank/DDBJ databases">
        <authorList>
            <person name="Seilhamer J.J."/>
        </authorList>
    </citation>
    <scope>NUCLEOTIDE SEQUENCE [LARGE SCALE GENOMIC DNA]</scope>
    <source>
        <strain evidence="10">UTMC102</strain>
    </source>
</reference>
<comment type="subcellular location">
    <subcellularLocation>
        <location evidence="1 7">Cell membrane</location>
        <topology evidence="1 7">Multi-pass membrane protein</topology>
    </subcellularLocation>
</comment>
<comment type="similarity">
    <text evidence="7">Belongs to the binding-protein-dependent transport system permease family.</text>
</comment>
<dbReference type="Pfam" id="PF00528">
    <property type="entry name" value="BPD_transp_1"/>
    <property type="match status" value="1"/>
</dbReference>
<dbReference type="EMBL" id="JACCHL010000001">
    <property type="protein sequence ID" value="NYH53185.1"/>
    <property type="molecule type" value="Genomic_DNA"/>
</dbReference>
<feature type="transmembrane region" description="Helical" evidence="7">
    <location>
        <begin position="218"/>
        <end position="243"/>
    </location>
</feature>
<evidence type="ECO:0000256" key="2">
    <source>
        <dbReference type="ARBA" id="ARBA00022448"/>
    </source>
</evidence>
<dbReference type="InterPro" id="IPR000515">
    <property type="entry name" value="MetI-like"/>
</dbReference>
<proteinExistence type="inferred from homology"/>
<feature type="transmembrane region" description="Helical" evidence="7">
    <location>
        <begin position="21"/>
        <end position="45"/>
    </location>
</feature>
<evidence type="ECO:0000256" key="5">
    <source>
        <dbReference type="ARBA" id="ARBA00022989"/>
    </source>
</evidence>
<dbReference type="CDD" id="cd06261">
    <property type="entry name" value="TM_PBP2"/>
    <property type="match status" value="1"/>
</dbReference>
<evidence type="ECO:0000313" key="9">
    <source>
        <dbReference type="EMBL" id="NYH53185.1"/>
    </source>
</evidence>
<organism evidence="10 11">
    <name type="scientific">Nocardiopsis sinuspersici</name>
    <dbReference type="NCBI Taxonomy" id="501010"/>
    <lineage>
        <taxon>Bacteria</taxon>
        <taxon>Bacillati</taxon>
        <taxon>Actinomycetota</taxon>
        <taxon>Actinomycetes</taxon>
        <taxon>Streptosporangiales</taxon>
        <taxon>Nocardiopsidaceae</taxon>
        <taxon>Nocardiopsis</taxon>
    </lineage>
</organism>
<name>A0A1V3C718_9ACTN</name>
<dbReference type="SUPFAM" id="SSF161098">
    <property type="entry name" value="MetI-like"/>
    <property type="match status" value="1"/>
</dbReference>
<dbReference type="Gene3D" id="1.10.3720.10">
    <property type="entry name" value="MetI-like"/>
    <property type="match status" value="1"/>
</dbReference>
<accession>A0A7Y9XE98</accession>
<sequence length="299" mass="33052">MTATTLPEAPRRYRRRRIRPARVALHAFLGATALAWFFPVLWALVNSFRDYGYTAVHGYLSLGGFTLDNYANAWNQGELPGYFWNSVVITVPAVVLTLLLSSCAAFVLSSYSRRFNLVMLAVFLAANLLPPQALLVPLFRLYTSIPLPYWISESGSLYDSHLGIILVHTAFQIGFCTFVLSNFMKAMPDSLLEAAKVDGASVLQQYWRVVLPLCRPSLAALATLLVTWIYNDFFWALALLSSGDKLPITTALQNLQGAFFVDYNLLSAGSVIVALPTLVVFFLLQRHFVAGLTLGASKG</sequence>
<dbReference type="OrthoDB" id="9794684at2"/>